<organism evidence="1 2">
    <name type="scientific">Brachybacterium kimchii</name>
    <dbReference type="NCBI Taxonomy" id="2942909"/>
    <lineage>
        <taxon>Bacteria</taxon>
        <taxon>Bacillati</taxon>
        <taxon>Actinomycetota</taxon>
        <taxon>Actinomycetes</taxon>
        <taxon>Micrococcales</taxon>
        <taxon>Dermabacteraceae</taxon>
        <taxon>Brachybacterium</taxon>
    </lineage>
</organism>
<protein>
    <submittedName>
        <fullName evidence="1">Winged helix DNA-binding domain-containing protein</fullName>
    </submittedName>
</protein>
<dbReference type="Pfam" id="PF06224">
    <property type="entry name" value="AlkZ-like"/>
    <property type="match status" value="1"/>
</dbReference>
<dbReference type="GO" id="GO:0003677">
    <property type="term" value="F:DNA binding"/>
    <property type="evidence" value="ECO:0007669"/>
    <property type="project" value="UniProtKB-KW"/>
</dbReference>
<dbReference type="EMBL" id="CP097218">
    <property type="protein sequence ID" value="UQN30815.1"/>
    <property type="molecule type" value="Genomic_DNA"/>
</dbReference>
<sequence>MIATAQLLALRLRSHGLMARGPRLSVHDVATRMLAVQAQDLAQGAWALGIRARGSALRDVHRALERGELIRASSLRGTLHFLAARDLRWMLGITAPREIAAAGPRLRQFELDDPALRRARSVTESLLGDRTALPRAEYLRGLEAAGIPTGGQRGYHLIWWLSQSGIVCWGPARGTGQGLVLTEEWIGDSVELAGDDALRELAGRYLAGHGPATDSDLAWWAGMPLSQARTAIRLAGADLIELQHRGVTHWATARTMDEASDHVVRRLRIPKTTHALPGYDEYLLGYRDRSAAIPEEYVDRVTTGRNGIFHPTVLARGRVIATWRRSDSAGRTTATIEPFRELTAPDSLAFARSAAAFERFHSGI</sequence>
<proteinExistence type="predicted"/>
<dbReference type="InterPro" id="IPR009351">
    <property type="entry name" value="AlkZ-like"/>
</dbReference>
<dbReference type="PANTHER" id="PTHR38479">
    <property type="entry name" value="LMO0824 PROTEIN"/>
    <property type="match status" value="1"/>
</dbReference>
<name>A0ABY4NBL4_9MICO</name>
<evidence type="ECO:0000313" key="2">
    <source>
        <dbReference type="Proteomes" id="UP001055868"/>
    </source>
</evidence>
<reference evidence="1" key="1">
    <citation type="submission" date="2022-05" db="EMBL/GenBank/DDBJ databases">
        <title>Genomic analysis of Brachybacterium sp. CBA3104.</title>
        <authorList>
            <person name="Roh S.W."/>
            <person name="Kim Y.B."/>
            <person name="Kim Y."/>
        </authorList>
    </citation>
    <scope>NUCLEOTIDE SEQUENCE</scope>
    <source>
        <strain evidence="1">CBA3104</strain>
    </source>
</reference>
<gene>
    <name evidence="1" type="ORF">M4486_05815</name>
</gene>
<accession>A0ABY4NBL4</accession>
<evidence type="ECO:0000313" key="1">
    <source>
        <dbReference type="EMBL" id="UQN30815.1"/>
    </source>
</evidence>
<dbReference type="Proteomes" id="UP001055868">
    <property type="component" value="Chromosome"/>
</dbReference>
<dbReference type="RefSeq" id="WP_249480225.1">
    <property type="nucleotide sequence ID" value="NZ_CP097218.1"/>
</dbReference>
<keyword evidence="2" id="KW-1185">Reference proteome</keyword>
<dbReference type="PANTHER" id="PTHR38479:SF2">
    <property type="entry name" value="WINGED HELIX DNA-BINDING DOMAIN-CONTAINING PROTEIN"/>
    <property type="match status" value="1"/>
</dbReference>
<keyword evidence="1" id="KW-0238">DNA-binding</keyword>